<dbReference type="Proteomes" id="UP000030185">
    <property type="component" value="Unassembled WGS sequence"/>
</dbReference>
<feature type="transmembrane region" description="Helical" evidence="1">
    <location>
        <begin position="12"/>
        <end position="33"/>
    </location>
</feature>
<keyword evidence="3" id="KW-1185">Reference proteome</keyword>
<protein>
    <submittedName>
        <fullName evidence="2">Uncharacterized protein</fullName>
    </submittedName>
</protein>
<name>A0A098LNN0_9BACT</name>
<evidence type="ECO:0000313" key="2">
    <source>
        <dbReference type="EMBL" id="GAL87723.1"/>
    </source>
</evidence>
<evidence type="ECO:0000313" key="3">
    <source>
        <dbReference type="Proteomes" id="UP000030185"/>
    </source>
</evidence>
<keyword evidence="1" id="KW-0472">Membrane</keyword>
<dbReference type="EMBL" id="BBLT01000016">
    <property type="protein sequence ID" value="GAL87723.1"/>
    <property type="molecule type" value="Genomic_DNA"/>
</dbReference>
<reference evidence="2 3" key="1">
    <citation type="submission" date="2014-09" db="EMBL/GenBank/DDBJ databases">
        <title>Sporocytophaga myxococcoides PG-01 genome sequencing.</title>
        <authorList>
            <person name="Liu L."/>
            <person name="Gao P.J."/>
            <person name="Chen G.J."/>
            <person name="Wang L.S."/>
        </authorList>
    </citation>
    <scope>NUCLEOTIDE SEQUENCE [LARGE SCALE GENOMIC DNA]</scope>
    <source>
        <strain evidence="2 3">PG-01</strain>
    </source>
</reference>
<keyword evidence="1" id="KW-0812">Transmembrane</keyword>
<feature type="transmembrane region" description="Helical" evidence="1">
    <location>
        <begin position="45"/>
        <end position="62"/>
    </location>
</feature>
<proteinExistence type="predicted"/>
<gene>
    <name evidence="2" type="ORF">MYP_4954</name>
</gene>
<evidence type="ECO:0000256" key="1">
    <source>
        <dbReference type="SAM" id="Phobius"/>
    </source>
</evidence>
<feature type="transmembrane region" description="Helical" evidence="1">
    <location>
        <begin position="101"/>
        <end position="118"/>
    </location>
</feature>
<dbReference type="eggNOG" id="ENOG5033NQ3">
    <property type="taxonomic scope" value="Bacteria"/>
</dbReference>
<dbReference type="AlphaFoldDB" id="A0A098LNN0"/>
<comment type="caution">
    <text evidence="2">The sequence shown here is derived from an EMBL/GenBank/DDBJ whole genome shotgun (WGS) entry which is preliminary data.</text>
</comment>
<keyword evidence="1" id="KW-1133">Transmembrane helix</keyword>
<organism evidence="2 3">
    <name type="scientific">Sporocytophaga myxococcoides</name>
    <dbReference type="NCBI Taxonomy" id="153721"/>
    <lineage>
        <taxon>Bacteria</taxon>
        <taxon>Pseudomonadati</taxon>
        <taxon>Bacteroidota</taxon>
        <taxon>Cytophagia</taxon>
        <taxon>Cytophagales</taxon>
        <taxon>Cytophagaceae</taxon>
        <taxon>Sporocytophaga</taxon>
    </lineage>
</organism>
<sequence length="195" mass="23061">MKLFFIKYKRLIPVLILTVFSVLSVVTALINMVEWNDHFQLTIKQYAAFVLLTINYIAFFKYRTYYKYILLLSLFLGFCNFVNFTSYEITGFIKLNSMKLQYQPFIFLVCLITYLINFKRINESLIQAFKSPPETAAKKEIVEYAEQIEKFKKLYSGFSDEQLQSIIREGRHIKEAINAARQVLNERKSLHDKLS</sequence>
<accession>A0A098LNN0</accession>
<feature type="transmembrane region" description="Helical" evidence="1">
    <location>
        <begin position="69"/>
        <end position="89"/>
    </location>
</feature>